<dbReference type="GO" id="GO:0009448">
    <property type="term" value="P:gamma-aminobutyric acid metabolic process"/>
    <property type="evidence" value="ECO:0007669"/>
    <property type="project" value="TreeGrafter"/>
</dbReference>
<dbReference type="InterPro" id="IPR015421">
    <property type="entry name" value="PyrdxlP-dep_Trfase_major"/>
</dbReference>
<dbReference type="Gene3D" id="3.90.1150.10">
    <property type="entry name" value="Aspartate Aminotransferase, domain 1"/>
    <property type="match status" value="1"/>
</dbReference>
<dbReference type="Pfam" id="PF00202">
    <property type="entry name" value="Aminotran_3"/>
    <property type="match status" value="1"/>
</dbReference>
<evidence type="ECO:0000313" key="5">
    <source>
        <dbReference type="Proteomes" id="UP000259273"/>
    </source>
</evidence>
<keyword evidence="1 4" id="KW-0032">Aminotransferase</keyword>
<proteinExistence type="predicted"/>
<dbReference type="GO" id="GO:0004015">
    <property type="term" value="F:adenosylmethionine-8-amino-7-oxononanoate transaminase activity"/>
    <property type="evidence" value="ECO:0007669"/>
    <property type="project" value="TreeGrafter"/>
</dbReference>
<evidence type="ECO:0000256" key="1">
    <source>
        <dbReference type="ARBA" id="ARBA00022576"/>
    </source>
</evidence>
<dbReference type="EMBL" id="DMND01000257">
    <property type="protein sequence ID" value="HAN29775.1"/>
    <property type="molecule type" value="Genomic_DNA"/>
</dbReference>
<dbReference type="InterPro" id="IPR005814">
    <property type="entry name" value="Aminotrans_3"/>
</dbReference>
<dbReference type="GO" id="GO:0009102">
    <property type="term" value="P:biotin biosynthetic process"/>
    <property type="evidence" value="ECO:0007669"/>
    <property type="project" value="TreeGrafter"/>
</dbReference>
<keyword evidence="2 4" id="KW-0808">Transferase</keyword>
<dbReference type="PANTHER" id="PTHR42684:SF3">
    <property type="entry name" value="ADENOSYLMETHIONINE-8-AMINO-7-OXONONANOATE AMINOTRANSFERASE"/>
    <property type="match status" value="1"/>
</dbReference>
<dbReference type="PANTHER" id="PTHR42684">
    <property type="entry name" value="ADENOSYLMETHIONINE-8-AMINO-7-OXONONANOATE AMINOTRANSFERASE"/>
    <property type="match status" value="1"/>
</dbReference>
<dbReference type="Proteomes" id="UP000259273">
    <property type="component" value="Unassembled WGS sequence"/>
</dbReference>
<protein>
    <submittedName>
        <fullName evidence="4">Aspartate aminotransferase family protein</fullName>
    </submittedName>
</protein>
<dbReference type="InterPro" id="IPR015424">
    <property type="entry name" value="PyrdxlP-dep_Trfase"/>
</dbReference>
<gene>
    <name evidence="4" type="ORF">DCP75_19055</name>
</gene>
<comment type="caution">
    <text evidence="4">The sequence shown here is derived from an EMBL/GenBank/DDBJ whole genome shotgun (WGS) entry which is preliminary data.</text>
</comment>
<name>A0A3C1KSV9_9GAMM</name>
<evidence type="ECO:0000256" key="2">
    <source>
        <dbReference type="ARBA" id="ARBA00022679"/>
    </source>
</evidence>
<dbReference type="AlphaFoldDB" id="A0A3C1KSV9"/>
<evidence type="ECO:0000256" key="3">
    <source>
        <dbReference type="ARBA" id="ARBA00022898"/>
    </source>
</evidence>
<evidence type="ECO:0000313" key="4">
    <source>
        <dbReference type="EMBL" id="HAN29775.1"/>
    </source>
</evidence>
<sequence length="154" mass="16909">MTQMIYPTTNLKATEQLVIERGEGVYVYDNRGQQYLEGMSGLWCTSLGYGNEEVVEAAAQQMRTLSYSHLFGGKTHPAAMKLADTLADMVPVNNARVFLGNSGSDANDTLVKLLRYHFNAVGRPEKFKIIARERAYHGVTVAAASLTGLVPNHT</sequence>
<dbReference type="Gene3D" id="3.40.640.10">
    <property type="entry name" value="Type I PLP-dependent aspartate aminotransferase-like (Major domain)"/>
    <property type="match status" value="1"/>
</dbReference>
<dbReference type="InterPro" id="IPR015422">
    <property type="entry name" value="PyrdxlP-dep_Trfase_small"/>
</dbReference>
<organism evidence="4 5">
    <name type="scientific">Haliea salexigens</name>
    <dbReference type="NCBI Taxonomy" id="287487"/>
    <lineage>
        <taxon>Bacteria</taxon>
        <taxon>Pseudomonadati</taxon>
        <taxon>Pseudomonadota</taxon>
        <taxon>Gammaproteobacteria</taxon>
        <taxon>Cellvibrionales</taxon>
        <taxon>Halieaceae</taxon>
        <taxon>Haliea</taxon>
    </lineage>
</organism>
<dbReference type="GO" id="GO:0030170">
    <property type="term" value="F:pyridoxal phosphate binding"/>
    <property type="evidence" value="ECO:0007669"/>
    <property type="project" value="InterPro"/>
</dbReference>
<feature type="non-terminal residue" evidence="4">
    <location>
        <position position="154"/>
    </location>
</feature>
<keyword evidence="3" id="KW-0663">Pyridoxal phosphate</keyword>
<reference evidence="4 5" key="1">
    <citation type="journal article" date="2018" name="Nat. Biotechnol.">
        <title>A standardized bacterial taxonomy based on genome phylogeny substantially revises the tree of life.</title>
        <authorList>
            <person name="Parks D.H."/>
            <person name="Chuvochina M."/>
            <person name="Waite D.W."/>
            <person name="Rinke C."/>
            <person name="Skarshewski A."/>
            <person name="Chaumeil P.A."/>
            <person name="Hugenholtz P."/>
        </authorList>
    </citation>
    <scope>NUCLEOTIDE SEQUENCE [LARGE SCALE GENOMIC DNA]</scope>
    <source>
        <strain evidence="4">UBA9158</strain>
    </source>
</reference>
<accession>A0A3C1KSV9</accession>
<dbReference type="SUPFAM" id="SSF53383">
    <property type="entry name" value="PLP-dependent transferases"/>
    <property type="match status" value="1"/>
</dbReference>